<dbReference type="AlphaFoldDB" id="A0A382ZLP2"/>
<organism evidence="3">
    <name type="scientific">marine metagenome</name>
    <dbReference type="NCBI Taxonomy" id="408172"/>
    <lineage>
        <taxon>unclassified sequences</taxon>
        <taxon>metagenomes</taxon>
        <taxon>ecological metagenomes</taxon>
    </lineage>
</organism>
<sequence length="82" mass="9733">MISNRKIKERNQRKLTILEGSLRVFNELGIEKTTMDEIAHESGFGKATLYYYFTSKDDVFIYIMEHGWKQLWEGIESRVVEN</sequence>
<dbReference type="PANTHER" id="PTHR30055:SF226">
    <property type="entry name" value="HTH-TYPE TRANSCRIPTIONAL REGULATOR PKSA"/>
    <property type="match status" value="1"/>
</dbReference>
<protein>
    <recommendedName>
        <fullName evidence="2">HTH tetR-type domain-containing protein</fullName>
    </recommendedName>
</protein>
<accession>A0A382ZLP2</accession>
<dbReference type="PROSITE" id="PS50977">
    <property type="entry name" value="HTH_TETR_2"/>
    <property type="match status" value="1"/>
</dbReference>
<feature type="non-terminal residue" evidence="3">
    <location>
        <position position="82"/>
    </location>
</feature>
<dbReference type="InterPro" id="IPR001647">
    <property type="entry name" value="HTH_TetR"/>
</dbReference>
<feature type="domain" description="HTH tetR-type" evidence="2">
    <location>
        <begin position="11"/>
        <end position="71"/>
    </location>
</feature>
<reference evidence="3" key="1">
    <citation type="submission" date="2018-05" db="EMBL/GenBank/DDBJ databases">
        <authorList>
            <person name="Lanie J.A."/>
            <person name="Ng W.-L."/>
            <person name="Kazmierczak K.M."/>
            <person name="Andrzejewski T.M."/>
            <person name="Davidsen T.M."/>
            <person name="Wayne K.J."/>
            <person name="Tettelin H."/>
            <person name="Glass J.I."/>
            <person name="Rusch D."/>
            <person name="Podicherti R."/>
            <person name="Tsui H.-C.T."/>
            <person name="Winkler M.E."/>
        </authorList>
    </citation>
    <scope>NUCLEOTIDE SEQUENCE</scope>
</reference>
<evidence type="ECO:0000256" key="1">
    <source>
        <dbReference type="ARBA" id="ARBA00023125"/>
    </source>
</evidence>
<gene>
    <name evidence="3" type="ORF">METZ01_LOCUS448859</name>
</gene>
<dbReference type="PANTHER" id="PTHR30055">
    <property type="entry name" value="HTH-TYPE TRANSCRIPTIONAL REGULATOR RUTR"/>
    <property type="match status" value="1"/>
</dbReference>
<keyword evidence="1" id="KW-0238">DNA-binding</keyword>
<dbReference type="EMBL" id="UINC01184680">
    <property type="protein sequence ID" value="SVD96005.1"/>
    <property type="molecule type" value="Genomic_DNA"/>
</dbReference>
<dbReference type="Gene3D" id="1.10.357.10">
    <property type="entry name" value="Tetracycline Repressor, domain 2"/>
    <property type="match status" value="1"/>
</dbReference>
<name>A0A382ZLP2_9ZZZZ</name>
<dbReference type="GO" id="GO:0003700">
    <property type="term" value="F:DNA-binding transcription factor activity"/>
    <property type="evidence" value="ECO:0007669"/>
    <property type="project" value="TreeGrafter"/>
</dbReference>
<evidence type="ECO:0000259" key="2">
    <source>
        <dbReference type="PROSITE" id="PS50977"/>
    </source>
</evidence>
<dbReference type="PRINTS" id="PR00455">
    <property type="entry name" value="HTHTETR"/>
</dbReference>
<dbReference type="Pfam" id="PF00440">
    <property type="entry name" value="TetR_N"/>
    <property type="match status" value="1"/>
</dbReference>
<evidence type="ECO:0000313" key="3">
    <source>
        <dbReference type="EMBL" id="SVD96005.1"/>
    </source>
</evidence>
<proteinExistence type="predicted"/>
<dbReference type="InterPro" id="IPR009057">
    <property type="entry name" value="Homeodomain-like_sf"/>
</dbReference>
<dbReference type="GO" id="GO:0000976">
    <property type="term" value="F:transcription cis-regulatory region binding"/>
    <property type="evidence" value="ECO:0007669"/>
    <property type="project" value="TreeGrafter"/>
</dbReference>
<dbReference type="SUPFAM" id="SSF46689">
    <property type="entry name" value="Homeodomain-like"/>
    <property type="match status" value="1"/>
</dbReference>
<dbReference type="InterPro" id="IPR050109">
    <property type="entry name" value="HTH-type_TetR-like_transc_reg"/>
</dbReference>